<evidence type="ECO:0000313" key="1">
    <source>
        <dbReference type="EMBL" id="AGF79329.1"/>
    </source>
</evidence>
<proteinExistence type="predicted"/>
<dbReference type="RefSeq" id="WP_015405015.1">
    <property type="nucleotide sequence ID" value="NC_020304.1"/>
</dbReference>
<dbReference type="OrthoDB" id="5431437at2"/>
<dbReference type="InterPro" id="IPR007485">
    <property type="entry name" value="LPS_assembly_LptE"/>
</dbReference>
<dbReference type="STRING" id="1167006.UWK_02798"/>
<dbReference type="HOGENOM" id="CLU_114082_0_3_7"/>
<dbReference type="Gene3D" id="3.30.160.150">
    <property type="entry name" value="Lipoprotein like domain"/>
    <property type="match status" value="1"/>
</dbReference>
<sequence length="176" mass="19773">MKIKKLLIPFILVAGMILASCGYHNPYVYSGPERNLYITNWHNRTNDLLLDAKIYQSLTRWYQKSGSIQVTKQKEGAQLILAGEIVSIDLPSLTYGIGNNATEVRVLLTVRYILKDIESGKVLMEVGNEVWSEEYPVSSNSSSNADNERAALDTIIEDLSEKIYIKSLSILSKETN</sequence>
<dbReference type="Proteomes" id="UP000011721">
    <property type="component" value="Chromosome"/>
</dbReference>
<evidence type="ECO:0008006" key="3">
    <source>
        <dbReference type="Google" id="ProtNLM"/>
    </source>
</evidence>
<organism evidence="1 2">
    <name type="scientific">Desulfocapsa sulfexigens (strain DSM 10523 / SB164P1)</name>
    <dbReference type="NCBI Taxonomy" id="1167006"/>
    <lineage>
        <taxon>Bacteria</taxon>
        <taxon>Pseudomonadati</taxon>
        <taxon>Thermodesulfobacteriota</taxon>
        <taxon>Desulfobulbia</taxon>
        <taxon>Desulfobulbales</taxon>
        <taxon>Desulfocapsaceae</taxon>
        <taxon>Desulfocapsa</taxon>
    </lineage>
</organism>
<dbReference type="EMBL" id="CP003985">
    <property type="protein sequence ID" value="AGF79329.1"/>
    <property type="molecule type" value="Genomic_DNA"/>
</dbReference>
<dbReference type="PROSITE" id="PS51257">
    <property type="entry name" value="PROKAR_LIPOPROTEIN"/>
    <property type="match status" value="1"/>
</dbReference>
<dbReference type="eggNOG" id="COG2980">
    <property type="taxonomic scope" value="Bacteria"/>
</dbReference>
<gene>
    <name evidence="1" type="ordered locus">UWK_02798</name>
</gene>
<dbReference type="Pfam" id="PF04390">
    <property type="entry name" value="LptE"/>
    <property type="match status" value="1"/>
</dbReference>
<keyword evidence="2" id="KW-1185">Reference proteome</keyword>
<name>M1NIC7_DESSD</name>
<dbReference type="KEGG" id="dsf:UWK_02798"/>
<dbReference type="GO" id="GO:0019867">
    <property type="term" value="C:outer membrane"/>
    <property type="evidence" value="ECO:0007669"/>
    <property type="project" value="InterPro"/>
</dbReference>
<dbReference type="AlphaFoldDB" id="M1NIC7"/>
<protein>
    <recommendedName>
        <fullName evidence="3">Lipopolysaccharide-assembly</fullName>
    </recommendedName>
</protein>
<accession>M1NIC7</accession>
<reference evidence="2" key="1">
    <citation type="journal article" date="2013" name="Stand. Genomic Sci.">
        <title>Complete genome sequence of Desulfocapsa sulfexigens, a marine deltaproteobacterium specialized in disproportionating inorganic sulfur compounds.</title>
        <authorList>
            <person name="Finster K.W."/>
            <person name="Kjeldsen K.U."/>
            <person name="Kube M."/>
            <person name="Reinhardt R."/>
            <person name="Mussmann M."/>
            <person name="Amann R."/>
            <person name="Schreiber L."/>
        </authorList>
    </citation>
    <scope>NUCLEOTIDE SEQUENCE [LARGE SCALE GENOMIC DNA]</scope>
    <source>
        <strain evidence="2">DSM 10523 / SB164P1</strain>
    </source>
</reference>
<dbReference type="GO" id="GO:0043165">
    <property type="term" value="P:Gram-negative-bacterium-type cell outer membrane assembly"/>
    <property type="evidence" value="ECO:0007669"/>
    <property type="project" value="InterPro"/>
</dbReference>
<evidence type="ECO:0000313" key="2">
    <source>
        <dbReference type="Proteomes" id="UP000011721"/>
    </source>
</evidence>